<keyword evidence="5" id="KW-1185">Reference proteome</keyword>
<dbReference type="AlphaFoldDB" id="A0A2K1QIT8"/>
<gene>
    <name evidence="4" type="ORF">CAC42_1992</name>
</gene>
<dbReference type="Pfam" id="PF05544">
    <property type="entry name" value="Pro_racemase"/>
    <property type="match status" value="2"/>
</dbReference>
<organism evidence="4 5">
    <name type="scientific">Sphaceloma murrayae</name>
    <dbReference type="NCBI Taxonomy" id="2082308"/>
    <lineage>
        <taxon>Eukaryota</taxon>
        <taxon>Fungi</taxon>
        <taxon>Dikarya</taxon>
        <taxon>Ascomycota</taxon>
        <taxon>Pezizomycotina</taxon>
        <taxon>Dothideomycetes</taxon>
        <taxon>Dothideomycetidae</taxon>
        <taxon>Myriangiales</taxon>
        <taxon>Elsinoaceae</taxon>
        <taxon>Sphaceloma</taxon>
    </lineage>
</organism>
<sequence>MESADEAPCEGQTKFLPFASQLKTVNMHTTGEPTTIVYAGLPDLPLSMNTVHDRRDYLIEHHDDLRKALMQEPRGHSGSYGAYVLPVSPSDPRPRNDRPDIQVIFICASGKGYTPMCGHATFALGRFLIDWPFLFQDSQAPDGLPHPSTYHFDSAANTFVIRLETPCGTLPVHVAAISSTSPSTSSRPVSFLSVPSHAIPDISIHAHDPGARGLHRLLTSSAKTHDRVLAGFFESTHDQTYWRDVTVDLGYGGAWYLLVDMQKKPLDTVLYNDTSQRTDMLRYMSNLFLGWGRQYLKDLIRATEGGRDGELYGVVLRSRLGKEREDELKRECGVQDAEIGWCVFSDQQVDCSPTGGAVAARVAVEVAKGTMKVGGSKAFQSIVGEKMGSKGAFIGTAVEECTVEGGSGTGAVRIRVAGRAFYTGLGEVVVEKDDALGTNGFVI</sequence>
<reference evidence="4 5" key="1">
    <citation type="submission" date="2017-06" db="EMBL/GenBank/DDBJ databases">
        <title>Draft genome sequence of a variant of Elsinoe murrayae.</title>
        <authorList>
            <person name="Cheng Q."/>
        </authorList>
    </citation>
    <scope>NUCLEOTIDE SEQUENCE [LARGE SCALE GENOMIC DNA]</scope>
    <source>
        <strain evidence="4 5">CQ-2017a</strain>
    </source>
</reference>
<comment type="catalytic activity">
    <reaction evidence="1">
        <text>trans-3-hydroxy-L-proline = 1-pyrroline-2-carboxylate + H2O</text>
        <dbReference type="Rhea" id="RHEA:10320"/>
        <dbReference type="ChEBI" id="CHEBI:15377"/>
        <dbReference type="ChEBI" id="CHEBI:39785"/>
        <dbReference type="ChEBI" id="CHEBI:57938"/>
        <dbReference type="EC" id="4.2.1.77"/>
    </reaction>
</comment>
<protein>
    <recommendedName>
        <fullName evidence="3">trans-L-3-hydroxyproline dehydratase</fullName>
        <ecNumber evidence="3">4.2.1.77</ecNumber>
    </recommendedName>
</protein>
<dbReference type="STRING" id="2082308.A0A2K1QIT8"/>
<evidence type="ECO:0000313" key="4">
    <source>
        <dbReference type="EMBL" id="PNS14763.1"/>
    </source>
</evidence>
<evidence type="ECO:0000256" key="2">
    <source>
        <dbReference type="ARBA" id="ARBA00007529"/>
    </source>
</evidence>
<comment type="caution">
    <text evidence="4">The sequence shown here is derived from an EMBL/GenBank/DDBJ whole genome shotgun (WGS) entry which is preliminary data.</text>
</comment>
<evidence type="ECO:0000313" key="5">
    <source>
        <dbReference type="Proteomes" id="UP000243797"/>
    </source>
</evidence>
<evidence type="ECO:0000256" key="1">
    <source>
        <dbReference type="ARBA" id="ARBA00001148"/>
    </source>
</evidence>
<evidence type="ECO:0000256" key="3">
    <source>
        <dbReference type="ARBA" id="ARBA00013105"/>
    </source>
</evidence>
<dbReference type="PANTHER" id="PTHR33442:SF1">
    <property type="entry name" value="TRANS-3-HYDROXY-L-PROLINE DEHYDRATASE"/>
    <property type="match status" value="1"/>
</dbReference>
<dbReference type="EC" id="4.2.1.77" evidence="3"/>
<dbReference type="Proteomes" id="UP000243797">
    <property type="component" value="Unassembled WGS sequence"/>
</dbReference>
<accession>A0A2K1QIT8</accession>
<dbReference type="EMBL" id="NKHZ01000081">
    <property type="protein sequence ID" value="PNS14763.1"/>
    <property type="molecule type" value="Genomic_DNA"/>
</dbReference>
<dbReference type="OrthoDB" id="6409228at2759"/>
<dbReference type="Gene3D" id="3.10.310.10">
    <property type="entry name" value="Diaminopimelate Epimerase, Chain A, domain 1"/>
    <property type="match status" value="2"/>
</dbReference>
<dbReference type="InterPro" id="IPR008794">
    <property type="entry name" value="Pro_racemase_fam"/>
</dbReference>
<dbReference type="SUPFAM" id="SSF54506">
    <property type="entry name" value="Diaminopimelate epimerase-like"/>
    <property type="match status" value="1"/>
</dbReference>
<dbReference type="GO" id="GO:0050346">
    <property type="term" value="F:trans-L-3-hydroxyproline dehydratase activity"/>
    <property type="evidence" value="ECO:0007669"/>
    <property type="project" value="UniProtKB-EC"/>
</dbReference>
<dbReference type="PANTHER" id="PTHR33442">
    <property type="entry name" value="TRANS-3-HYDROXY-L-PROLINE DEHYDRATASE"/>
    <property type="match status" value="1"/>
</dbReference>
<comment type="similarity">
    <text evidence="2">Belongs to the proline racemase family.</text>
</comment>
<proteinExistence type="inferred from homology"/>
<dbReference type="InParanoid" id="A0A2K1QIT8"/>
<name>A0A2K1QIT8_9PEZI</name>